<proteinExistence type="predicted"/>
<dbReference type="Proteomes" id="UP000441404">
    <property type="component" value="Unassembled WGS sequence"/>
</dbReference>
<dbReference type="Proteomes" id="UP000489190">
    <property type="component" value="Unassembled WGS sequence"/>
</dbReference>
<comment type="caution">
    <text evidence="2">The sequence shown here is derived from an EMBL/GenBank/DDBJ whole genome shotgun (WGS) entry which is preliminary data.</text>
</comment>
<dbReference type="Pfam" id="PF07254">
    <property type="entry name" value="Cpta_toxin"/>
    <property type="match status" value="1"/>
</dbReference>
<evidence type="ECO:0000256" key="1">
    <source>
        <dbReference type="SAM" id="Phobius"/>
    </source>
</evidence>
<dbReference type="InterPro" id="IPR009883">
    <property type="entry name" value="YgfX"/>
</dbReference>
<dbReference type="EMBL" id="WIWJ01000070">
    <property type="protein sequence ID" value="MQT49835.1"/>
    <property type="molecule type" value="Genomic_DNA"/>
</dbReference>
<reference evidence="4 5" key="1">
    <citation type="submission" date="2019-10" db="EMBL/GenBank/DDBJ databases">
        <title>Evaluation of single-gene subtyping targets for Pseudomonas.</title>
        <authorList>
            <person name="Reichler S.J."/>
            <person name="Orsi R.H."/>
            <person name="Wiedmann M."/>
            <person name="Martin N.H."/>
            <person name="Murphy S.I."/>
        </authorList>
    </citation>
    <scope>NUCLEOTIDE SEQUENCE [LARGE SCALE GENOMIC DNA]</scope>
    <source>
        <strain evidence="3 5">FSL R10-3254</strain>
        <strain evidence="2 4">FSL R10-3257</strain>
    </source>
</reference>
<dbReference type="RefSeq" id="WP_323368802.1">
    <property type="nucleotide sequence ID" value="NZ_WIWI01000100.1"/>
</dbReference>
<accession>A0A6A7YEC6</accession>
<feature type="transmembrane region" description="Helical" evidence="1">
    <location>
        <begin position="20"/>
        <end position="42"/>
    </location>
</feature>
<evidence type="ECO:0008006" key="6">
    <source>
        <dbReference type="Google" id="ProtNLM"/>
    </source>
</evidence>
<protein>
    <recommendedName>
        <fullName evidence="6">Toxin CptA</fullName>
    </recommendedName>
</protein>
<keyword evidence="1" id="KW-0472">Membrane</keyword>
<name>A0A6A7YEC6_9PSED</name>
<keyword evidence="1" id="KW-1133">Transmembrane helix</keyword>
<dbReference type="EMBL" id="WIWI01000100">
    <property type="protein sequence ID" value="MQT92354.1"/>
    <property type="molecule type" value="Genomic_DNA"/>
</dbReference>
<evidence type="ECO:0000313" key="4">
    <source>
        <dbReference type="Proteomes" id="UP000441404"/>
    </source>
</evidence>
<keyword evidence="1" id="KW-0812">Transmembrane</keyword>
<evidence type="ECO:0000313" key="3">
    <source>
        <dbReference type="EMBL" id="MQT92354.1"/>
    </source>
</evidence>
<dbReference type="AlphaFoldDB" id="A0A6A7YEC6"/>
<evidence type="ECO:0000313" key="2">
    <source>
        <dbReference type="EMBL" id="MQT49835.1"/>
    </source>
</evidence>
<gene>
    <name evidence="3" type="ORF">GHO39_24950</name>
    <name evidence="2" type="ORF">GHO40_24395</name>
</gene>
<sequence>MSSPSDFFECRWHASGQLLAAYLAAQSLALISICLLSIPVWARLLGLLLCLMHGVWAVPRHIRLTHAKAFSGLRRNAEGWQLWSRAKGWQAVQLQRDSLALPMMVLLRFSVPGERWVRAVCIPRDALAPDQHRRLRVRLKFSRRRWLAPE</sequence>
<organism evidence="2 4">
    <name type="scientific">Pseudomonas helleri</name>
    <dbReference type="NCBI Taxonomy" id="1608996"/>
    <lineage>
        <taxon>Bacteria</taxon>
        <taxon>Pseudomonadati</taxon>
        <taxon>Pseudomonadota</taxon>
        <taxon>Gammaproteobacteria</taxon>
        <taxon>Pseudomonadales</taxon>
        <taxon>Pseudomonadaceae</taxon>
        <taxon>Pseudomonas</taxon>
    </lineage>
</organism>
<evidence type="ECO:0000313" key="5">
    <source>
        <dbReference type="Proteomes" id="UP000489190"/>
    </source>
</evidence>